<gene>
    <name evidence="1" type="ORF">BDP27DRAFT_1237586</name>
</gene>
<dbReference type="OrthoDB" id="3259165at2759"/>
<feature type="non-terminal residue" evidence="1">
    <location>
        <position position="1"/>
    </location>
</feature>
<accession>A0A9P5P6Y2</accession>
<keyword evidence="2" id="KW-1185">Reference proteome</keyword>
<evidence type="ECO:0000313" key="2">
    <source>
        <dbReference type="Proteomes" id="UP000772434"/>
    </source>
</evidence>
<dbReference type="AlphaFoldDB" id="A0A9P5P6Y2"/>
<dbReference type="EMBL" id="JADNRY010000265">
    <property type="protein sequence ID" value="KAF9060014.1"/>
    <property type="molecule type" value="Genomic_DNA"/>
</dbReference>
<dbReference type="Proteomes" id="UP000772434">
    <property type="component" value="Unassembled WGS sequence"/>
</dbReference>
<reference evidence="1" key="1">
    <citation type="submission" date="2020-11" db="EMBL/GenBank/DDBJ databases">
        <authorList>
            <consortium name="DOE Joint Genome Institute"/>
            <person name="Ahrendt S."/>
            <person name="Riley R."/>
            <person name="Andreopoulos W."/>
            <person name="Labutti K."/>
            <person name="Pangilinan J."/>
            <person name="Ruiz-Duenas F.J."/>
            <person name="Barrasa J.M."/>
            <person name="Sanchez-Garcia M."/>
            <person name="Camarero S."/>
            <person name="Miyauchi S."/>
            <person name="Serrano A."/>
            <person name="Linde D."/>
            <person name="Babiker R."/>
            <person name="Drula E."/>
            <person name="Ayuso-Fernandez I."/>
            <person name="Pacheco R."/>
            <person name="Padilla G."/>
            <person name="Ferreira P."/>
            <person name="Barriuso J."/>
            <person name="Kellner H."/>
            <person name="Castanera R."/>
            <person name="Alfaro M."/>
            <person name="Ramirez L."/>
            <person name="Pisabarro A.G."/>
            <person name="Kuo A."/>
            <person name="Tritt A."/>
            <person name="Lipzen A."/>
            <person name="He G."/>
            <person name="Yan M."/>
            <person name="Ng V."/>
            <person name="Cullen D."/>
            <person name="Martin F."/>
            <person name="Rosso M.-N."/>
            <person name="Henrissat B."/>
            <person name="Hibbett D."/>
            <person name="Martinez A.T."/>
            <person name="Grigoriev I.V."/>
        </authorList>
    </citation>
    <scope>NUCLEOTIDE SEQUENCE</scope>
    <source>
        <strain evidence="1">AH 40177</strain>
    </source>
</reference>
<organism evidence="1 2">
    <name type="scientific">Rhodocollybia butyracea</name>
    <dbReference type="NCBI Taxonomy" id="206335"/>
    <lineage>
        <taxon>Eukaryota</taxon>
        <taxon>Fungi</taxon>
        <taxon>Dikarya</taxon>
        <taxon>Basidiomycota</taxon>
        <taxon>Agaricomycotina</taxon>
        <taxon>Agaricomycetes</taxon>
        <taxon>Agaricomycetidae</taxon>
        <taxon>Agaricales</taxon>
        <taxon>Marasmiineae</taxon>
        <taxon>Omphalotaceae</taxon>
        <taxon>Rhodocollybia</taxon>
    </lineage>
</organism>
<proteinExistence type="predicted"/>
<sequence>SIIEHKLADHTADSIKHYEAGIKHILDQYNKACGEMAGLIKQCKAPQNLVAPEPISTKMLFDLNVDDAIWQDIRLDEVGDVDNPPLWLCDNKVKKGIQGVLLRDWCDEELWQLKIERRNLSREWFCEEWQIVNDSLDLTSHCGKFI</sequence>
<protein>
    <submittedName>
        <fullName evidence="1">Uncharacterized protein</fullName>
    </submittedName>
</protein>
<name>A0A9P5P6Y2_9AGAR</name>
<comment type="caution">
    <text evidence="1">The sequence shown here is derived from an EMBL/GenBank/DDBJ whole genome shotgun (WGS) entry which is preliminary data.</text>
</comment>
<evidence type="ECO:0000313" key="1">
    <source>
        <dbReference type="EMBL" id="KAF9060014.1"/>
    </source>
</evidence>